<sequence>MKVSQNLFASALLDASAAIPDGLSDADARPAGRRFNVYRNNVVVSLTQALHTAFPATASLLGKANMDGLSGQYLRQTPPSSPLLMFYGDRFPDFLASVPQLAKMGYLPDLARMELALRRAYHAADADPIAAQTLATLGPEELMATRLSLAPAVHVLPSRWPIHDIWRLGTEPDAPKPRATAQDILITRPEFDPLATVLPPGGASWIKAILGGHSIGEAHEQATENQPDFDLGATLTLMLQGNAIISLTTKG</sequence>
<keyword evidence="3" id="KW-1185">Reference proteome</keyword>
<keyword evidence="2" id="KW-0238">DNA-binding</keyword>
<dbReference type="GO" id="GO:0003677">
    <property type="term" value="F:DNA binding"/>
    <property type="evidence" value="ECO:0007669"/>
    <property type="project" value="UniProtKB-KW"/>
</dbReference>
<proteinExistence type="predicted"/>
<gene>
    <name evidence="2" type="ORF">QEZ52_06325</name>
</gene>
<dbReference type="RefSeq" id="WP_406648697.1">
    <property type="nucleotide sequence ID" value="NZ_CP123584.1"/>
</dbReference>
<dbReference type="InterPro" id="IPR018640">
    <property type="entry name" value="DUF2063"/>
</dbReference>
<dbReference type="InterPro" id="IPR044922">
    <property type="entry name" value="DUF2063_N_sf"/>
</dbReference>
<protein>
    <submittedName>
        <fullName evidence="2">DNA-binding domain-containing protein</fullName>
    </submittedName>
</protein>
<organism evidence="2 3">
    <name type="scientific">Aliisedimentitalea scapharcae</name>
    <dbReference type="NCBI Taxonomy" id="1524259"/>
    <lineage>
        <taxon>Bacteria</taxon>
        <taxon>Pseudomonadati</taxon>
        <taxon>Pseudomonadota</taxon>
        <taxon>Alphaproteobacteria</taxon>
        <taxon>Rhodobacterales</taxon>
        <taxon>Roseobacteraceae</taxon>
        <taxon>Aliisedimentitalea</taxon>
    </lineage>
</organism>
<feature type="domain" description="Putative DNA-binding" evidence="1">
    <location>
        <begin position="5"/>
        <end position="95"/>
    </location>
</feature>
<dbReference type="EMBL" id="CP123584">
    <property type="protein sequence ID" value="WZK90161.1"/>
    <property type="molecule type" value="Genomic_DNA"/>
</dbReference>
<evidence type="ECO:0000259" key="1">
    <source>
        <dbReference type="Pfam" id="PF09836"/>
    </source>
</evidence>
<evidence type="ECO:0000313" key="2">
    <source>
        <dbReference type="EMBL" id="WZK90161.1"/>
    </source>
</evidence>
<dbReference type="Proteomes" id="UP001623232">
    <property type="component" value="Chromosome"/>
</dbReference>
<name>A0ABZ2XVM3_9RHOB</name>
<evidence type="ECO:0000313" key="3">
    <source>
        <dbReference type="Proteomes" id="UP001623232"/>
    </source>
</evidence>
<dbReference type="Pfam" id="PF09836">
    <property type="entry name" value="DUF2063"/>
    <property type="match status" value="1"/>
</dbReference>
<accession>A0ABZ2XVM3</accession>
<dbReference type="Gene3D" id="1.10.150.690">
    <property type="entry name" value="DUF2063"/>
    <property type="match status" value="1"/>
</dbReference>
<reference evidence="2 3" key="1">
    <citation type="submission" date="2023-04" db="EMBL/GenBank/DDBJ databases">
        <title>Complete genome sequence of Alisedimentitalea scapharcae.</title>
        <authorList>
            <person name="Rong J.-C."/>
            <person name="Yi M.-L."/>
            <person name="Zhao Q."/>
        </authorList>
    </citation>
    <scope>NUCLEOTIDE SEQUENCE [LARGE SCALE GENOMIC DNA]</scope>
    <source>
        <strain evidence="2 3">KCTC 42119</strain>
    </source>
</reference>